<protein>
    <submittedName>
        <fullName evidence="1">Uncharacterized protein</fullName>
    </submittedName>
</protein>
<dbReference type="Proteomes" id="UP000275076">
    <property type="component" value="Unassembled WGS sequence"/>
</dbReference>
<proteinExistence type="predicted"/>
<name>A0A428N8G5_9BACI</name>
<dbReference type="RefSeq" id="WP_125554072.1">
    <property type="nucleotide sequence ID" value="NZ_RBVX01000002.1"/>
</dbReference>
<gene>
    <name evidence="1" type="ORF">D7Z54_02305</name>
</gene>
<dbReference type="EMBL" id="RBVX01000002">
    <property type="protein sequence ID" value="RSL34694.1"/>
    <property type="molecule type" value="Genomic_DNA"/>
</dbReference>
<sequence length="63" mass="7603">MIPFYRAFSLSKHPELIDEIPKHAAEALERKKKLYSLDKQKNQPMEQPRFKEGFSFFISRIYK</sequence>
<keyword evidence="2" id="KW-1185">Reference proteome</keyword>
<reference evidence="1 2" key="1">
    <citation type="submission" date="2018-10" db="EMBL/GenBank/DDBJ databases">
        <title>Draft genome sequence of Bacillus salarius IM0101, isolated from a hypersaline soil in Inner Mongolia, China.</title>
        <authorList>
            <person name="Yamprayoonswat W."/>
            <person name="Boonvisut S."/>
            <person name="Jumpathong W."/>
            <person name="Sittihan S."/>
            <person name="Ruangsuj P."/>
            <person name="Wanthongcharoen S."/>
            <person name="Thongpramul N."/>
            <person name="Pimmason S."/>
            <person name="Yu B."/>
            <person name="Yasawong M."/>
        </authorList>
    </citation>
    <scope>NUCLEOTIDE SEQUENCE [LARGE SCALE GENOMIC DNA]</scope>
    <source>
        <strain evidence="1 2">IM0101</strain>
    </source>
</reference>
<accession>A0A428N8G5</accession>
<dbReference type="AlphaFoldDB" id="A0A428N8G5"/>
<comment type="caution">
    <text evidence="1">The sequence shown here is derived from an EMBL/GenBank/DDBJ whole genome shotgun (WGS) entry which is preliminary data.</text>
</comment>
<evidence type="ECO:0000313" key="2">
    <source>
        <dbReference type="Proteomes" id="UP000275076"/>
    </source>
</evidence>
<organism evidence="1 2">
    <name type="scientific">Salibacterium salarium</name>
    <dbReference type="NCBI Taxonomy" id="284579"/>
    <lineage>
        <taxon>Bacteria</taxon>
        <taxon>Bacillati</taxon>
        <taxon>Bacillota</taxon>
        <taxon>Bacilli</taxon>
        <taxon>Bacillales</taxon>
        <taxon>Bacillaceae</taxon>
    </lineage>
</organism>
<evidence type="ECO:0000313" key="1">
    <source>
        <dbReference type="EMBL" id="RSL34694.1"/>
    </source>
</evidence>